<comment type="caution">
    <text evidence="3">The sequence shown here is derived from an EMBL/GenBank/DDBJ whole genome shotgun (WGS) entry which is preliminary data.</text>
</comment>
<dbReference type="SUPFAM" id="SSF111364">
    <property type="entry name" value="Tsx-like channel"/>
    <property type="match status" value="1"/>
</dbReference>
<feature type="signal peptide" evidence="2">
    <location>
        <begin position="1"/>
        <end position="21"/>
    </location>
</feature>
<accession>G5Q5S7</accession>
<dbReference type="Pfam" id="PF03502">
    <property type="entry name" value="Channel_Tsx"/>
    <property type="match status" value="1"/>
</dbReference>
<sequence length="266" mass="30457">MKKILTLTLSSLLIIPTLIHAEFKGGFADIDIGLHYLDWTSDIGLHYLDWTSDTTEKTSKKSHKDDFGYLELEGGANFSWGEMYGFFDWENFYNGRHAKPGSEQRYTFKNTNRIYLGDTGLNLYLHAYGTYGSPHRANFHDDMFLYGLGYNFTGNGYWFKPFFAKRYTDQTYYTGDNGYVLGWVAGYSFSLGSENFSVTNWNEYEFDRDASYAAGNGGKDGINGAVALWWNATPHLTTGVQYRYADNKLGESFLQDGIIYSIKYLF</sequence>
<gene>
    <name evidence="3" type="ORF">LTSEMON_3533</name>
</gene>
<dbReference type="InterPro" id="IPR036777">
    <property type="entry name" value="Channel_Tsx-like_sf"/>
</dbReference>
<name>G5Q5S7_SALMO</name>
<evidence type="ECO:0000313" key="3">
    <source>
        <dbReference type="EMBL" id="EHC76818.1"/>
    </source>
</evidence>
<comment type="similarity">
    <text evidence="1">Belongs to the nucleoside-specific channel-forming outer membrane porin (Tsx) (TC 1.B.10) family.</text>
</comment>
<protein>
    <submittedName>
        <fullName evidence="3">Putative outer membrane protein</fullName>
    </submittedName>
</protein>
<proteinExistence type="inferred from homology"/>
<dbReference type="Proteomes" id="UP000003221">
    <property type="component" value="Unassembled WGS sequence"/>
</dbReference>
<evidence type="ECO:0000313" key="4">
    <source>
        <dbReference type="Proteomes" id="UP000003221"/>
    </source>
</evidence>
<dbReference type="InterPro" id="IPR018013">
    <property type="entry name" value="Channel_Tsx-like"/>
</dbReference>
<feature type="chain" id="PRO_5003482521" evidence="2">
    <location>
        <begin position="22"/>
        <end position="266"/>
    </location>
</feature>
<dbReference type="GO" id="GO:0009279">
    <property type="term" value="C:cell outer membrane"/>
    <property type="evidence" value="ECO:0007669"/>
    <property type="project" value="InterPro"/>
</dbReference>
<evidence type="ECO:0000256" key="2">
    <source>
        <dbReference type="SAM" id="SignalP"/>
    </source>
</evidence>
<dbReference type="AlphaFoldDB" id="G5Q5S7"/>
<dbReference type="EMBL" id="AFCS01000815">
    <property type="protein sequence ID" value="EHC76818.1"/>
    <property type="molecule type" value="Genomic_DNA"/>
</dbReference>
<organism evidence="3 4">
    <name type="scientific">Salmonella enterica subsp. enterica serovar Montevideo str. S5-403</name>
    <dbReference type="NCBI Taxonomy" id="913242"/>
    <lineage>
        <taxon>Bacteria</taxon>
        <taxon>Pseudomonadati</taxon>
        <taxon>Pseudomonadota</taxon>
        <taxon>Gammaproteobacteria</taxon>
        <taxon>Enterobacterales</taxon>
        <taxon>Enterobacteriaceae</taxon>
        <taxon>Salmonella</taxon>
    </lineage>
</organism>
<dbReference type="PATRIC" id="fig|913242.3.peg.3048"/>
<dbReference type="NCBIfam" id="NF008574">
    <property type="entry name" value="PRK11528.1"/>
    <property type="match status" value="1"/>
</dbReference>
<reference evidence="3 4" key="1">
    <citation type="journal article" date="2011" name="BMC Genomics">
        <title>Genome sequencing reveals diversification of virulence factor content and possible host adaptation in distinct subpopulations of Salmonella enterica.</title>
        <authorList>
            <person name="den Bakker H.C."/>
            <person name="Moreno Switt A.I."/>
            <person name="Govoni G."/>
            <person name="Cummings C.A."/>
            <person name="Ranieri M.L."/>
            <person name="Degoricija L."/>
            <person name="Hoelzer K."/>
            <person name="Rodriguez-Rivera L.D."/>
            <person name="Brown S."/>
            <person name="Bolchacova E."/>
            <person name="Furtado M.R."/>
            <person name="Wiedmann M."/>
        </authorList>
    </citation>
    <scope>NUCLEOTIDE SEQUENCE [LARGE SCALE GENOMIC DNA]</scope>
    <source>
        <strain evidence="3 4">S5-403</strain>
    </source>
</reference>
<evidence type="ECO:0000256" key="1">
    <source>
        <dbReference type="ARBA" id="ARBA00008728"/>
    </source>
</evidence>
<keyword evidence="2" id="KW-0732">Signal</keyword>